<reference evidence="6" key="2">
    <citation type="submission" date="2016-04" db="EMBL/GenBank/DDBJ databases">
        <title>First Complete Genome Sequence of a Subdivision 6 Acidobacterium.</title>
        <authorList>
            <person name="Huang S."/>
            <person name="Vieira S."/>
            <person name="Bunk B."/>
            <person name="Riedel T."/>
            <person name="Sproeer C."/>
            <person name="Overmann J."/>
        </authorList>
    </citation>
    <scope>NUCLEOTIDE SEQUENCE [LARGE SCALE GENOMIC DNA]</scope>
    <source>
        <strain evidence="6">DSM 100886 HEG_-6_39</strain>
    </source>
</reference>
<dbReference type="InterPro" id="IPR032466">
    <property type="entry name" value="Metal_Hydrolase"/>
</dbReference>
<dbReference type="SUPFAM" id="SSF51556">
    <property type="entry name" value="Metallo-dependent hydrolases"/>
    <property type="match status" value="1"/>
</dbReference>
<dbReference type="STRING" id="1855912.LuPra_00052"/>
<dbReference type="Gene3D" id="2.120.10.30">
    <property type="entry name" value="TolB, C-terminal domain"/>
    <property type="match status" value="3"/>
</dbReference>
<dbReference type="Gene3D" id="2.30.40.10">
    <property type="entry name" value="Urease, subunit C, domain 1"/>
    <property type="match status" value="1"/>
</dbReference>
<dbReference type="Gene3D" id="3.20.20.140">
    <property type="entry name" value="Metal-dependent hydrolases"/>
    <property type="match status" value="1"/>
</dbReference>
<dbReference type="SUPFAM" id="SSF51338">
    <property type="entry name" value="Composite domain of metallo-dependent hydrolases"/>
    <property type="match status" value="1"/>
</dbReference>
<dbReference type="AlphaFoldDB" id="A0A143PEF5"/>
<evidence type="ECO:0000256" key="1">
    <source>
        <dbReference type="ARBA" id="ARBA00009820"/>
    </source>
</evidence>
<feature type="chain" id="PRO_5007511218" evidence="3">
    <location>
        <begin position="27"/>
        <end position="1085"/>
    </location>
</feature>
<protein>
    <submittedName>
        <fullName evidence="5">Translocation protein TolB</fullName>
    </submittedName>
</protein>
<feature type="domain" description="Amidohydrolase-related" evidence="4">
    <location>
        <begin position="730"/>
        <end position="1062"/>
    </location>
</feature>
<dbReference type="InterPro" id="IPR006680">
    <property type="entry name" value="Amidohydro-rel"/>
</dbReference>
<dbReference type="PANTHER" id="PTHR36842">
    <property type="entry name" value="PROTEIN TOLB HOMOLOG"/>
    <property type="match status" value="1"/>
</dbReference>
<keyword evidence="3" id="KW-0732">Signal</keyword>
<dbReference type="SUPFAM" id="SSF82171">
    <property type="entry name" value="DPP6 N-terminal domain-like"/>
    <property type="match status" value="2"/>
</dbReference>
<feature type="signal peptide" evidence="3">
    <location>
        <begin position="1"/>
        <end position="26"/>
    </location>
</feature>
<evidence type="ECO:0000313" key="5">
    <source>
        <dbReference type="EMBL" id="AMY06891.1"/>
    </source>
</evidence>
<dbReference type="InterPro" id="IPR011659">
    <property type="entry name" value="WD40"/>
</dbReference>
<dbReference type="OrthoDB" id="9812068at2"/>
<dbReference type="InterPro" id="IPR011042">
    <property type="entry name" value="6-blade_b-propeller_TolB-like"/>
</dbReference>
<dbReference type="RefSeq" id="WP_110168905.1">
    <property type="nucleotide sequence ID" value="NZ_CP015136.1"/>
</dbReference>
<dbReference type="GO" id="GO:0016810">
    <property type="term" value="F:hydrolase activity, acting on carbon-nitrogen (but not peptide) bonds"/>
    <property type="evidence" value="ECO:0007669"/>
    <property type="project" value="InterPro"/>
</dbReference>
<dbReference type="PANTHER" id="PTHR36842:SF1">
    <property type="entry name" value="PROTEIN TOLB"/>
    <property type="match status" value="1"/>
</dbReference>
<feature type="compositionally biased region" description="Pro residues" evidence="2">
    <location>
        <begin position="25"/>
        <end position="37"/>
    </location>
</feature>
<dbReference type="Proteomes" id="UP000076079">
    <property type="component" value="Chromosome"/>
</dbReference>
<gene>
    <name evidence="5" type="ORF">LuPra_00052</name>
</gene>
<dbReference type="PATRIC" id="fig|1813736.3.peg.52"/>
<comment type="similarity">
    <text evidence="1">Belongs to the TolB family.</text>
</comment>
<reference evidence="5 6" key="1">
    <citation type="journal article" date="2016" name="Genome Announc.">
        <title>First Complete Genome Sequence of a Subdivision 6 Acidobacterium Strain.</title>
        <authorList>
            <person name="Huang S."/>
            <person name="Vieira S."/>
            <person name="Bunk B."/>
            <person name="Riedel T."/>
            <person name="Sproer C."/>
            <person name="Overmann J."/>
        </authorList>
    </citation>
    <scope>NUCLEOTIDE SEQUENCE [LARGE SCALE GENOMIC DNA]</scope>
    <source>
        <strain evidence="6">DSM 100886 HEG_-6_39</strain>
    </source>
</reference>
<organism evidence="5 6">
    <name type="scientific">Luteitalea pratensis</name>
    <dbReference type="NCBI Taxonomy" id="1855912"/>
    <lineage>
        <taxon>Bacteria</taxon>
        <taxon>Pseudomonadati</taxon>
        <taxon>Acidobacteriota</taxon>
        <taxon>Vicinamibacteria</taxon>
        <taxon>Vicinamibacterales</taxon>
        <taxon>Vicinamibacteraceae</taxon>
        <taxon>Luteitalea</taxon>
    </lineage>
</organism>
<evidence type="ECO:0000256" key="3">
    <source>
        <dbReference type="SAM" id="SignalP"/>
    </source>
</evidence>
<name>A0A143PEF5_LUTPR</name>
<dbReference type="Pfam" id="PF07676">
    <property type="entry name" value="PD40"/>
    <property type="match status" value="5"/>
</dbReference>
<accession>A0A143PEF5</accession>
<feature type="region of interest" description="Disordered" evidence="2">
    <location>
        <begin position="22"/>
        <end position="43"/>
    </location>
</feature>
<evidence type="ECO:0000259" key="4">
    <source>
        <dbReference type="Pfam" id="PF01979"/>
    </source>
</evidence>
<dbReference type="KEGG" id="abac:LuPra_00052"/>
<sequence precursor="true">MTGRFASALAVLLTLGIALSAQQPPAQPPPASPPPAVPAADAKKEPAWDITAPLGPTHVVEFETDEGTWMNVDVSPDGQTIVFDLLGDLYTMPIAGSGSGLATRVTSGPAFDMQPRFSPDGKRIAFSSDRDGLWNIWVMNADGNKPSLVSKENRWFVNSPTWAPDGQSIYARKHFVKQRSLGAGEIWQFHVAGGDGLQVTEKNGWQKDAGEPAISPDGQVLYYSKDVTPGETFEYNKDPFGTIYAIMRRDLKTGKERSVTARPGGSITPRVSPDGKSLAFIRRVDLGSRLFVRDLATGVERSVFDGLDKDLQEAWAVHGVYAQYAWTPDGKGFVIWGRGGLWRVDLASKTGTRIPFRAGVEQTVNDPLRFSREVAPERVPVRMLRHVKVAPDGRSVVYSALGHLYVRGLPDGEPRRLTQDPAHEAWPTFSPDGRQIAYVTWDDEARGRLKVIGTDGQGGRDVIATPGQYAAPSFSPDGASIVYRATGPDTGRDINYAAESGVFIVPAAGGTSKKVSDGGQEPLFNRDGTRIFLRERRGDQAVLRSVTLEGGDEIVHVQSENAIQIVPSPDNKWVAFEERFRTYVMPLPATGRPATIAPGGSAYPVAQVSRDTGFSLHWSADSQRVHWALGPELYTRDLTKTFAFVEGGQDVPSPPETAGVNIGFTQASDAPAGEIALVGARIITMAGTGRAEVIDHGDIVVRSNRIVAIGPAGRVTIPSGATRIDATGKTIMPGIVDAHAHLGGPGDGLIPQANWPLMANLAFGVTTSHDPSNDTETVFTMSEMVRTGALVGPRLFSTGTILYGAETPFKSVVSSIEDARSHMRRMKAVGAFSVKSYNQQRRDARQMIIKAAREQEMLVVPEGGSLLYYNETMMLDGHTGIEHNLPVPNLYKDVTTLFAKSGLGYTPTLIVSYGSQSGENYWYQHDDVFRNERLMTFVPRDVVLPRARRRGMSSSDDYAHVLVSKGAKAVLAAGGKVQLGAHGQLQGLGAHWELWMLQQGGMTNLEALQAATIAGAQYLGLDKDLGSLETGKLADLIVLDGNPLADIRQSQTVRMVMANGRLYDAATLNQLAPVAQPRKKLYWER</sequence>
<dbReference type="Pfam" id="PF01979">
    <property type="entry name" value="Amidohydro_1"/>
    <property type="match status" value="1"/>
</dbReference>
<proteinExistence type="inferred from homology"/>
<dbReference type="InterPro" id="IPR011059">
    <property type="entry name" value="Metal-dep_hydrolase_composite"/>
</dbReference>
<dbReference type="EMBL" id="CP015136">
    <property type="protein sequence ID" value="AMY06891.1"/>
    <property type="molecule type" value="Genomic_DNA"/>
</dbReference>
<evidence type="ECO:0000313" key="6">
    <source>
        <dbReference type="Proteomes" id="UP000076079"/>
    </source>
</evidence>
<evidence type="ECO:0000256" key="2">
    <source>
        <dbReference type="SAM" id="MobiDB-lite"/>
    </source>
</evidence>
<keyword evidence="6" id="KW-1185">Reference proteome</keyword>